<gene>
    <name evidence="5" type="primary">LOC116221014</name>
</gene>
<dbReference type="AlphaFoldDB" id="A0A6P8FQL3"/>
<dbReference type="GeneID" id="116221014"/>
<evidence type="ECO:0000256" key="1">
    <source>
        <dbReference type="ARBA" id="ARBA00022514"/>
    </source>
</evidence>
<proteinExistence type="predicted"/>
<dbReference type="KEGG" id="char:116221014"/>
<dbReference type="PANTHER" id="PTHR12015">
    <property type="entry name" value="SMALL INDUCIBLE CYTOKINE A"/>
    <property type="match status" value="1"/>
</dbReference>
<dbReference type="Gene3D" id="2.40.50.40">
    <property type="match status" value="1"/>
</dbReference>
<dbReference type="InterPro" id="IPR036048">
    <property type="entry name" value="Interleukin_8-like_sf"/>
</dbReference>
<dbReference type="SUPFAM" id="SSF54117">
    <property type="entry name" value="Interleukin 8-like chemokines"/>
    <property type="match status" value="1"/>
</dbReference>
<feature type="domain" description="Chemokine interleukin-8-like" evidence="3">
    <location>
        <begin position="26"/>
        <end position="90"/>
    </location>
</feature>
<evidence type="ECO:0000313" key="5">
    <source>
        <dbReference type="RefSeq" id="XP_031425831.1"/>
    </source>
</evidence>
<dbReference type="PRINTS" id="PR00436">
    <property type="entry name" value="INTERLEUKIN8"/>
</dbReference>
<dbReference type="InterPro" id="IPR001089">
    <property type="entry name" value="Chemokine_CXC"/>
</dbReference>
<keyword evidence="1" id="KW-0202">Cytokine</keyword>
<dbReference type="Proteomes" id="UP000515152">
    <property type="component" value="Chromosome 7"/>
</dbReference>
<evidence type="ECO:0000256" key="2">
    <source>
        <dbReference type="SAM" id="SignalP"/>
    </source>
</evidence>
<dbReference type="InterPro" id="IPR039809">
    <property type="entry name" value="Chemokine_b/g/d"/>
</dbReference>
<dbReference type="GO" id="GO:0008009">
    <property type="term" value="F:chemokine activity"/>
    <property type="evidence" value="ECO:0007669"/>
    <property type="project" value="InterPro"/>
</dbReference>
<evidence type="ECO:0000313" key="4">
    <source>
        <dbReference type="Proteomes" id="UP000515152"/>
    </source>
</evidence>
<dbReference type="Pfam" id="PF00048">
    <property type="entry name" value="IL8"/>
    <property type="match status" value="1"/>
</dbReference>
<sequence>MNVVTATLLLLLMTALIANGVPMNTSQRCLCKGKLRDRVRCTNISGVRVVPASSSCDNKEIVVKLKKGRRVCLNPASRQGKAIQSSNSHPSQWISVQCKS</sequence>
<feature type="chain" id="PRO_5027685155" evidence="2">
    <location>
        <begin position="21"/>
        <end position="100"/>
    </location>
</feature>
<dbReference type="RefSeq" id="XP_031425831.1">
    <property type="nucleotide sequence ID" value="XM_031569971.2"/>
</dbReference>
<dbReference type="GO" id="GO:0006955">
    <property type="term" value="P:immune response"/>
    <property type="evidence" value="ECO:0007669"/>
    <property type="project" value="InterPro"/>
</dbReference>
<protein>
    <submittedName>
        <fullName evidence="5">C-X-C motif chemokine 11-like</fullName>
    </submittedName>
</protein>
<dbReference type="SMART" id="SM00199">
    <property type="entry name" value="SCY"/>
    <property type="match status" value="1"/>
</dbReference>
<dbReference type="OrthoDB" id="8872899at2759"/>
<accession>A0A6P8FQL3</accession>
<organism evidence="4 5">
    <name type="scientific">Clupea harengus</name>
    <name type="common">Atlantic herring</name>
    <dbReference type="NCBI Taxonomy" id="7950"/>
    <lineage>
        <taxon>Eukaryota</taxon>
        <taxon>Metazoa</taxon>
        <taxon>Chordata</taxon>
        <taxon>Craniata</taxon>
        <taxon>Vertebrata</taxon>
        <taxon>Euteleostomi</taxon>
        <taxon>Actinopterygii</taxon>
        <taxon>Neopterygii</taxon>
        <taxon>Teleostei</taxon>
        <taxon>Clupei</taxon>
        <taxon>Clupeiformes</taxon>
        <taxon>Clupeoidei</taxon>
        <taxon>Clupeidae</taxon>
        <taxon>Clupea</taxon>
    </lineage>
</organism>
<dbReference type="InterPro" id="IPR001811">
    <property type="entry name" value="Chemokine_IL8-like_dom"/>
</dbReference>
<evidence type="ECO:0000259" key="3">
    <source>
        <dbReference type="SMART" id="SM00199"/>
    </source>
</evidence>
<dbReference type="GO" id="GO:0005615">
    <property type="term" value="C:extracellular space"/>
    <property type="evidence" value="ECO:0007669"/>
    <property type="project" value="UniProtKB-KW"/>
</dbReference>
<name>A0A6P8FQL3_CLUHA</name>
<keyword evidence="4" id="KW-1185">Reference proteome</keyword>
<dbReference type="PRINTS" id="PR00437">
    <property type="entry name" value="SMALLCYTKCXC"/>
</dbReference>
<feature type="signal peptide" evidence="2">
    <location>
        <begin position="1"/>
        <end position="20"/>
    </location>
</feature>
<keyword evidence="2" id="KW-0732">Signal</keyword>
<reference evidence="5" key="1">
    <citation type="submission" date="2025-08" db="UniProtKB">
        <authorList>
            <consortium name="RefSeq"/>
        </authorList>
    </citation>
    <scope>IDENTIFICATION</scope>
</reference>